<evidence type="ECO:0000313" key="2">
    <source>
        <dbReference type="EMBL" id="KKT86818.1"/>
    </source>
</evidence>
<feature type="chain" id="PRO_5002538208" evidence="1">
    <location>
        <begin position="31"/>
        <end position="1258"/>
    </location>
</feature>
<reference evidence="2 3" key="1">
    <citation type="journal article" date="2015" name="Nature">
        <title>rRNA introns, odd ribosomes, and small enigmatic genomes across a large radiation of phyla.</title>
        <authorList>
            <person name="Brown C.T."/>
            <person name="Hug L.A."/>
            <person name="Thomas B.C."/>
            <person name="Sharon I."/>
            <person name="Castelle C.J."/>
            <person name="Singh A."/>
            <person name="Wilkins M.J."/>
            <person name="Williams K.H."/>
            <person name="Banfield J.F."/>
        </authorList>
    </citation>
    <scope>NUCLEOTIDE SEQUENCE [LARGE SCALE GENOMIC DNA]</scope>
</reference>
<dbReference type="PATRIC" id="fig|1620411.3.peg.160"/>
<feature type="signal peptide" evidence="1">
    <location>
        <begin position="1"/>
        <end position="30"/>
    </location>
</feature>
<comment type="caution">
    <text evidence="2">The sequence shown here is derived from an EMBL/GenBank/DDBJ whole genome shotgun (WGS) entry which is preliminary data.</text>
</comment>
<dbReference type="AlphaFoldDB" id="A0A0G1KTA9"/>
<dbReference type="EMBL" id="LCJZ01000016">
    <property type="protein sequence ID" value="KKT86818.1"/>
    <property type="molecule type" value="Genomic_DNA"/>
</dbReference>
<evidence type="ECO:0000256" key="1">
    <source>
        <dbReference type="SAM" id="SignalP"/>
    </source>
</evidence>
<keyword evidence="1" id="KW-0732">Signal</keyword>
<dbReference type="Proteomes" id="UP000033958">
    <property type="component" value="Unassembled WGS sequence"/>
</dbReference>
<protein>
    <submittedName>
        <fullName evidence="2">Uncharacterized protein</fullName>
    </submittedName>
</protein>
<proteinExistence type="predicted"/>
<evidence type="ECO:0000313" key="3">
    <source>
        <dbReference type="Proteomes" id="UP000033958"/>
    </source>
</evidence>
<organism evidence="2 3">
    <name type="scientific">candidate division Kazan bacterium GW2011_GWB1_45_10</name>
    <dbReference type="NCBI Taxonomy" id="1620411"/>
    <lineage>
        <taxon>Bacteria</taxon>
        <taxon>Bacteria division Kazan-3B-28</taxon>
    </lineage>
</organism>
<gene>
    <name evidence="2" type="ORF">VE97_C0016G0002</name>
</gene>
<sequence>MNNAFKKMTRSLAWIMTASLAVAFMLPSNAAAIQFFPSPVRYQWVSQNGAVVGDATTVNANAGDTVAMTLTVKNRQIDPAALVLYGKSTLLPEASPYQGAHELRLGVKNDAILPWIDSSSFLANPDGAANRLAVYDGVAVNVGESLTFSFNLKVKAGTADGTYDLPVGILREFDAWARQVNAAGTLLPSSDIFWRVIVGSGTVTPATGGLSIALAGDTPASASIADAGNANFTKFTMTAAAGATVSITEIFVTRDGLSTDSQVENVKILNADGVQIGGTAGGFNANHKAQIFITPAYALTGSQTFYIRAGIVNSTTAGITIKLGIADNTDIKSNATSVTGAPFWGNAMTCVQVTIGTVTVAEDWAIPDGTPDVGDKDVDLNPFTITAGSTEPIVIDRITVIKAGTSDVSDTNNIELWDVTHNVSLGTQTSWTGDGKASWPVNLSLGKGDMIRLKIRLDIVDGVSLTVNADLLDGSDTLVFAKGTTYGFYITPTSGDSNWTNTNNGQGANVQTINSGALTISKSGSTPATGNIAIADGQLLTVFDFDVKGEPENISAITIYSNINDGGAAAFGDMTNGRLVDMATGNTLAGPVDGADEDGGSTTTDLTAATDAKFAFTSTVSLPVGVTKIGFKVRINTTDWVDADTVNAIIDKAADITAKGIITNNTISAGGSYSVTGNTQTIKAGALVVETLGVPATGSVIINAQDMVVGTYAFNAIASGEDVIVTAFTITDTMDATTAEFDDWANMELWADLTTATSPRGDVFETKISNTETPVGNVAASDTQDFTLTTVLTIVKGTSTRVALVADLTAGATADGTHIFETTNGTCATVNGKDTGSAVAETAAGLGINATLTVAAAGSLTTAIADSNPDSALIIAGGAAYASLGAFKVTATDEPINLTKLTFDLTGWESIDKLKISYPTKSSGTKTAEVSPSSAAVVFDGLEMYVPKNGTATVTGSAIAKRIGPGLGGTYADTITLGLDMDATAEVAGTFENSGTAIDGDTTGTTDRNANNMYLYNSIPTITAKNSGTGTIAPGSTLDLYKFDVTADAAGAVAVKRFTFSVFITDASTTTASAADLGGFTFWRGASDITSTAQITRISNDGGATHIATPLTVETDDTNDVENNTSVWIQVTFANTPATDATGEQVIEAGQTVSYTLKAVAGTGFTTTDAFTTTLLNDSAVVTADGVQQVVILQNAAGTQYGDATMTTTEQTKFLWSDKSVLAHLPTFDDDGVTETSSLDWTNGYLTKNTPGGYGYTL</sequence>
<accession>A0A0G1KTA9</accession>
<name>A0A0G1KTA9_UNCK3</name>